<dbReference type="Pfam" id="PF20230">
    <property type="entry name" value="DUF6588"/>
    <property type="match status" value="1"/>
</dbReference>
<dbReference type="EMBL" id="JAGUCO010000019">
    <property type="protein sequence ID" value="MBS2100204.1"/>
    <property type="molecule type" value="Genomic_DNA"/>
</dbReference>
<reference evidence="1 2" key="1">
    <citation type="journal article" date="2015" name="Int. J. Syst. Evol. Microbiol.">
        <title>Carboxylicivirga linearis sp. nov., isolated from a sea cucumber culture pond.</title>
        <authorList>
            <person name="Wang F.Q."/>
            <person name="Zhou Y.X."/>
            <person name="Lin X.Z."/>
            <person name="Chen G.J."/>
            <person name="Du Z.J."/>
        </authorList>
    </citation>
    <scope>NUCLEOTIDE SEQUENCE [LARGE SCALE GENOMIC DNA]</scope>
    <source>
        <strain evidence="1 2">FB218</strain>
    </source>
</reference>
<dbReference type="InterPro" id="IPR046495">
    <property type="entry name" value="DUF6588"/>
</dbReference>
<accession>A0ABS5JZD9</accession>
<name>A0ABS5JZD9_9BACT</name>
<gene>
    <name evidence="1" type="ORF">KEM10_18100</name>
</gene>
<dbReference type="RefSeq" id="WP_212217608.1">
    <property type="nucleotide sequence ID" value="NZ_JAGUCO010000019.1"/>
</dbReference>
<evidence type="ECO:0000313" key="2">
    <source>
        <dbReference type="Proteomes" id="UP000708576"/>
    </source>
</evidence>
<organism evidence="1 2">
    <name type="scientific">Carboxylicivirga linearis</name>
    <dbReference type="NCBI Taxonomy" id="1628157"/>
    <lineage>
        <taxon>Bacteria</taxon>
        <taxon>Pseudomonadati</taxon>
        <taxon>Bacteroidota</taxon>
        <taxon>Bacteroidia</taxon>
        <taxon>Marinilabiliales</taxon>
        <taxon>Marinilabiliaceae</taxon>
        <taxon>Carboxylicivirga</taxon>
    </lineage>
</organism>
<dbReference type="Proteomes" id="UP000708576">
    <property type="component" value="Unassembled WGS sequence"/>
</dbReference>
<keyword evidence="2" id="KW-1185">Reference proteome</keyword>
<protein>
    <submittedName>
        <fullName evidence="1">Uncharacterized protein</fullName>
    </submittedName>
</protein>
<sequence>MKKLLTYSCIILLGVTGLKVKAQTQVVDFLNYGVDNAQVLSNLYLQPYAGMINSTLIGGWNMSPRVLRPGRFTLHFFYNQSFSNGNKLYDLNNLIETNQLTGVTLLNANNYNAPTAVYNYPSIQDRPELIYNEATTMVPNGKEIKTLGLPLISASVGVSANTDVSIRIAPPLNNTNIGDTFMWGVGLKHSLIPYFRCLQKHPFLEASLMATYSQINTSSDISFNSQTNQTLEMDGTNISGRFLMGAHFTIVDIYGSIGYSKRTIDSSFKGTYTDIPGETSAVTDPFINEYDFSNMEYEFGAQVRIYFLNLQTSYTFSNFGMVSLGAGVSF</sequence>
<evidence type="ECO:0000313" key="1">
    <source>
        <dbReference type="EMBL" id="MBS2100204.1"/>
    </source>
</evidence>
<comment type="caution">
    <text evidence="1">The sequence shown here is derived from an EMBL/GenBank/DDBJ whole genome shotgun (WGS) entry which is preliminary data.</text>
</comment>
<proteinExistence type="predicted"/>